<evidence type="ECO:0000259" key="3">
    <source>
        <dbReference type="Pfam" id="PF24758"/>
    </source>
</evidence>
<dbReference type="InterPro" id="IPR050836">
    <property type="entry name" value="SDS22/Internalin_LRR"/>
</dbReference>
<protein>
    <submittedName>
        <fullName evidence="4 5">Leucine-rich repeat-containing protein 1</fullName>
    </submittedName>
</protein>
<evidence type="ECO:0000313" key="5">
    <source>
        <dbReference type="EnsemblMetazoa" id="ASIC018501-PA"/>
    </source>
</evidence>
<dbReference type="Pfam" id="PF24758">
    <property type="entry name" value="LRR_At5g56370"/>
    <property type="match status" value="1"/>
</dbReference>
<feature type="domain" description="F-box/LRR-repeat protein 15/At3g58940/PEG3-like LRR" evidence="3">
    <location>
        <begin position="44"/>
        <end position="175"/>
    </location>
</feature>
<keyword evidence="1" id="KW-0433">Leucine-rich repeat</keyword>
<name>A0A084WJS4_ANOSI</name>
<dbReference type="EMBL" id="KE525348">
    <property type="protein sequence ID" value="KFB50468.1"/>
    <property type="molecule type" value="Genomic_DNA"/>
</dbReference>
<dbReference type="VEuPathDB" id="VectorBase:ASIS010725"/>
<keyword evidence="2" id="KW-0677">Repeat</keyword>
<dbReference type="Gene3D" id="3.80.10.10">
    <property type="entry name" value="Ribonuclease Inhibitor"/>
    <property type="match status" value="1"/>
</dbReference>
<dbReference type="AlphaFoldDB" id="A0A084WJS4"/>
<evidence type="ECO:0000256" key="1">
    <source>
        <dbReference type="ARBA" id="ARBA00022614"/>
    </source>
</evidence>
<keyword evidence="6" id="KW-1185">Reference proteome</keyword>
<sequence>MSFAQTLKKLFIDSNMLTALKITPQLEELIADNNHITTIEVVNSSYYKLTTLSVQNNNFESISPAYPFYNLQELSVAQNAILGIHLPTIVSRLPRLKSLNVSHSAVATVGSASDVKQTRLKVLDLSNNKLTAEELEKVKNVPRLETFAIGGNQFDEFAADVVLNNLPKLKTLGLSGSELTCGFTKYIEEIAKELHCTVETFSGTEQWQKKCGEAEAAEANGTEN</sequence>
<evidence type="ECO:0000313" key="4">
    <source>
        <dbReference type="EMBL" id="KFB50468.1"/>
    </source>
</evidence>
<dbReference type="STRING" id="74873.A0A084WJS4"/>
<accession>A0A084WJS4</accession>
<dbReference type="InterPro" id="IPR055411">
    <property type="entry name" value="LRR_FXL15/At3g58940/PEG3-like"/>
</dbReference>
<proteinExistence type="predicted"/>
<dbReference type="InterPro" id="IPR032675">
    <property type="entry name" value="LRR_dom_sf"/>
</dbReference>
<reference evidence="4 6" key="1">
    <citation type="journal article" date="2014" name="BMC Genomics">
        <title>Genome sequence of Anopheles sinensis provides insight into genetics basis of mosquito competence for malaria parasites.</title>
        <authorList>
            <person name="Zhou D."/>
            <person name="Zhang D."/>
            <person name="Ding G."/>
            <person name="Shi L."/>
            <person name="Hou Q."/>
            <person name="Ye Y."/>
            <person name="Xu Y."/>
            <person name="Zhou H."/>
            <person name="Xiong C."/>
            <person name="Li S."/>
            <person name="Yu J."/>
            <person name="Hong S."/>
            <person name="Yu X."/>
            <person name="Zou P."/>
            <person name="Chen C."/>
            <person name="Chang X."/>
            <person name="Wang W."/>
            <person name="Lv Y."/>
            <person name="Sun Y."/>
            <person name="Ma L."/>
            <person name="Shen B."/>
            <person name="Zhu C."/>
        </authorList>
    </citation>
    <scope>NUCLEOTIDE SEQUENCE [LARGE SCALE GENOMIC DNA]</scope>
</reference>
<dbReference type="PANTHER" id="PTHR46652">
    <property type="entry name" value="LEUCINE-RICH REPEAT AND IQ DOMAIN-CONTAINING PROTEIN 1-RELATED"/>
    <property type="match status" value="1"/>
</dbReference>
<dbReference type="EnsemblMetazoa" id="ASIC018501-RA">
    <property type="protein sequence ID" value="ASIC018501-PA"/>
    <property type="gene ID" value="ASIC018501"/>
</dbReference>
<dbReference type="Proteomes" id="UP000030765">
    <property type="component" value="Unassembled WGS sequence"/>
</dbReference>
<dbReference type="VEuPathDB" id="VectorBase:ASIC018501"/>
<evidence type="ECO:0000256" key="2">
    <source>
        <dbReference type="ARBA" id="ARBA00022737"/>
    </source>
</evidence>
<reference evidence="5" key="2">
    <citation type="submission" date="2020-05" db="UniProtKB">
        <authorList>
            <consortium name="EnsemblMetazoa"/>
        </authorList>
    </citation>
    <scope>IDENTIFICATION</scope>
</reference>
<dbReference type="PANTHER" id="PTHR46652:SF3">
    <property type="entry name" value="LEUCINE-RICH REPEAT-CONTAINING PROTEIN 9"/>
    <property type="match status" value="1"/>
</dbReference>
<dbReference type="OrthoDB" id="676979at2759"/>
<dbReference type="EMBL" id="ATLV01024053">
    <property type="status" value="NOT_ANNOTATED_CDS"/>
    <property type="molecule type" value="Genomic_DNA"/>
</dbReference>
<dbReference type="SUPFAM" id="SSF52058">
    <property type="entry name" value="L domain-like"/>
    <property type="match status" value="1"/>
</dbReference>
<evidence type="ECO:0000313" key="6">
    <source>
        <dbReference type="Proteomes" id="UP000030765"/>
    </source>
</evidence>
<gene>
    <name evidence="4" type="ORF">ZHAS_00018501</name>
</gene>
<organism evidence="4">
    <name type="scientific">Anopheles sinensis</name>
    <name type="common">Mosquito</name>
    <dbReference type="NCBI Taxonomy" id="74873"/>
    <lineage>
        <taxon>Eukaryota</taxon>
        <taxon>Metazoa</taxon>
        <taxon>Ecdysozoa</taxon>
        <taxon>Arthropoda</taxon>
        <taxon>Hexapoda</taxon>
        <taxon>Insecta</taxon>
        <taxon>Pterygota</taxon>
        <taxon>Neoptera</taxon>
        <taxon>Endopterygota</taxon>
        <taxon>Diptera</taxon>
        <taxon>Nematocera</taxon>
        <taxon>Culicoidea</taxon>
        <taxon>Culicidae</taxon>
        <taxon>Anophelinae</taxon>
        <taxon>Anopheles</taxon>
    </lineage>
</organism>